<dbReference type="Pfam" id="PF00581">
    <property type="entry name" value="Rhodanese"/>
    <property type="match status" value="2"/>
</dbReference>
<dbReference type="PROSITE" id="PS50206">
    <property type="entry name" value="RHODANESE_3"/>
    <property type="match status" value="2"/>
</dbReference>
<evidence type="ECO:0000256" key="1">
    <source>
        <dbReference type="ARBA" id="ARBA00022737"/>
    </source>
</evidence>
<accession>A0A3N4UD28</accession>
<evidence type="ECO:0000259" key="4">
    <source>
        <dbReference type="PROSITE" id="PS50206"/>
    </source>
</evidence>
<keyword evidence="1" id="KW-0677">Repeat</keyword>
<evidence type="ECO:0000256" key="2">
    <source>
        <dbReference type="RuleBase" id="RU000507"/>
    </source>
</evidence>
<dbReference type="InterPro" id="IPR051126">
    <property type="entry name" value="Thiosulfate_sulfurtransferase"/>
</dbReference>
<evidence type="ECO:0000313" key="5">
    <source>
        <dbReference type="EMBL" id="RPE67738.1"/>
    </source>
</evidence>
<organism evidence="5 6">
    <name type="scientific">Tibeticola sediminis</name>
    <dbReference type="NCBI Taxonomy" id="1917811"/>
    <lineage>
        <taxon>Bacteria</taxon>
        <taxon>Pseudomonadati</taxon>
        <taxon>Pseudomonadota</taxon>
        <taxon>Betaproteobacteria</taxon>
        <taxon>Burkholderiales</taxon>
        <taxon>Comamonadaceae</taxon>
        <taxon>Tibeticola</taxon>
    </lineage>
</organism>
<keyword evidence="5" id="KW-0670">Pyruvate</keyword>
<dbReference type="Gene3D" id="3.40.250.10">
    <property type="entry name" value="Rhodanese-like domain"/>
    <property type="match status" value="2"/>
</dbReference>
<keyword evidence="3" id="KW-0732">Signal</keyword>
<dbReference type="PROSITE" id="PS00683">
    <property type="entry name" value="RHODANESE_2"/>
    <property type="match status" value="1"/>
</dbReference>
<dbReference type="Proteomes" id="UP000272193">
    <property type="component" value="Unassembled WGS sequence"/>
</dbReference>
<name>A0A3N4UD28_9BURK</name>
<proteinExistence type="predicted"/>
<feature type="domain" description="Rhodanese" evidence="4">
    <location>
        <begin position="208"/>
        <end position="326"/>
    </location>
</feature>
<protein>
    <recommendedName>
        <fullName evidence="2">Sulfurtransferase</fullName>
    </recommendedName>
</protein>
<comment type="caution">
    <text evidence="5">The sequence shown here is derived from an EMBL/GenBank/DDBJ whole genome shotgun (WGS) entry which is preliminary data.</text>
</comment>
<reference evidence="5 6" key="1">
    <citation type="submission" date="2018-11" db="EMBL/GenBank/DDBJ databases">
        <title>Genomic Encyclopedia of Type Strains, Phase IV (KMG-IV): sequencing the most valuable type-strain genomes for metagenomic binning, comparative biology and taxonomic classification.</title>
        <authorList>
            <person name="Goeker M."/>
        </authorList>
    </citation>
    <scope>NUCLEOTIDE SEQUENCE [LARGE SCALE GENOMIC DNA]</scope>
    <source>
        <strain evidence="5 6">DSM 101684</strain>
    </source>
</reference>
<dbReference type="InterPro" id="IPR001307">
    <property type="entry name" value="Thiosulphate_STrfase_CS"/>
</dbReference>
<dbReference type="GO" id="GO:0004792">
    <property type="term" value="F:thiosulfate-cyanide sulfurtransferase activity"/>
    <property type="evidence" value="ECO:0007669"/>
    <property type="project" value="InterPro"/>
</dbReference>
<evidence type="ECO:0000256" key="3">
    <source>
        <dbReference type="SAM" id="SignalP"/>
    </source>
</evidence>
<dbReference type="EMBL" id="RKQL01000003">
    <property type="protein sequence ID" value="RPE67738.1"/>
    <property type="molecule type" value="Genomic_DNA"/>
</dbReference>
<dbReference type="PANTHER" id="PTHR43855:SF1">
    <property type="entry name" value="THIOSULFATE SULFURTRANSFERASE"/>
    <property type="match status" value="1"/>
</dbReference>
<dbReference type="AlphaFoldDB" id="A0A3N4UD28"/>
<gene>
    <name evidence="5" type="ORF">EDC62_1622</name>
</gene>
<dbReference type="InterPro" id="IPR001763">
    <property type="entry name" value="Rhodanese-like_dom"/>
</dbReference>
<feature type="signal peptide" evidence="3">
    <location>
        <begin position="1"/>
        <end position="25"/>
    </location>
</feature>
<sequence length="327" mass="35585">MNRTPRWLSALIGGAALLAASAVQALTLPGPLVDVPWLKAHQAEVQVVDLRDNLNSLTEKPKYETVAGKPVLEQVGGHIPDALSVNFWGLRTKRNIAGKEIDYQMLSAAEFQARMRGVQLEPGKPIVVTPTGDDATSLQEAAYFVWMLQVYGVPPEQIAILNGGVRAWIMAGGEIDTDAIAPMGQSNWTAQSARAGMVASREQLQAALKAKKPVFDTRPITQYLGLDAVPAIPKRGRIAGTEPIAAEWLYEQAADGSWRYLSAEKYRAIFSLPGIVRPRPGIVFCNTGQYAAGAWFVLERVLGMKGVAMFPGGFYEWVMLGLPVDER</sequence>
<dbReference type="SUPFAM" id="SSF52821">
    <property type="entry name" value="Rhodanese/Cell cycle control phosphatase"/>
    <property type="match status" value="2"/>
</dbReference>
<dbReference type="InterPro" id="IPR036873">
    <property type="entry name" value="Rhodanese-like_dom_sf"/>
</dbReference>
<feature type="chain" id="PRO_5017970649" description="Sulfurtransferase" evidence="3">
    <location>
        <begin position="26"/>
        <end position="327"/>
    </location>
</feature>
<dbReference type="OrthoDB" id="9781034at2"/>
<dbReference type="PANTHER" id="PTHR43855">
    <property type="entry name" value="THIOSULFATE SULFURTRANSFERASE"/>
    <property type="match status" value="1"/>
</dbReference>
<dbReference type="RefSeq" id="WP_124222456.1">
    <property type="nucleotide sequence ID" value="NZ_RKQL01000003.1"/>
</dbReference>
<evidence type="ECO:0000313" key="6">
    <source>
        <dbReference type="Proteomes" id="UP000272193"/>
    </source>
</evidence>
<dbReference type="SMART" id="SM00450">
    <property type="entry name" value="RHOD"/>
    <property type="match status" value="2"/>
</dbReference>
<keyword evidence="6" id="KW-1185">Reference proteome</keyword>
<keyword evidence="2 5" id="KW-0808">Transferase</keyword>
<feature type="domain" description="Rhodanese" evidence="4">
    <location>
        <begin position="68"/>
        <end position="177"/>
    </location>
</feature>